<dbReference type="EMBL" id="JACOOT010000010">
    <property type="protein sequence ID" value="MBC5650391.1"/>
    <property type="molecule type" value="Genomic_DNA"/>
</dbReference>
<comment type="caution">
    <text evidence="1">The sequence shown here is derived from an EMBL/GenBank/DDBJ whole genome shotgun (WGS) entry which is preliminary data.</text>
</comment>
<protein>
    <submittedName>
        <fullName evidence="1">Uncharacterized protein</fullName>
    </submittedName>
</protein>
<dbReference type="AlphaFoldDB" id="A0A8I0DQD3"/>
<reference evidence="1 2" key="1">
    <citation type="submission" date="2020-08" db="EMBL/GenBank/DDBJ databases">
        <title>Genome public.</title>
        <authorList>
            <person name="Liu C."/>
            <person name="Sun Q."/>
        </authorList>
    </citation>
    <scope>NUCLEOTIDE SEQUENCE [LARGE SCALE GENOMIC DNA]</scope>
    <source>
        <strain evidence="1 2">BX17</strain>
    </source>
</reference>
<keyword evidence="2" id="KW-1185">Reference proteome</keyword>
<dbReference type="RefSeq" id="WP_021924565.1">
    <property type="nucleotide sequence ID" value="NZ_JACOOT010000010.1"/>
</dbReference>
<dbReference type="Proteomes" id="UP000652847">
    <property type="component" value="Unassembled WGS sequence"/>
</dbReference>
<organism evidence="1 2">
    <name type="scientific">Blautia segnis</name>
    <dbReference type="NCBI Taxonomy" id="2763030"/>
    <lineage>
        <taxon>Bacteria</taxon>
        <taxon>Bacillati</taxon>
        <taxon>Bacillota</taxon>
        <taxon>Clostridia</taxon>
        <taxon>Lachnospirales</taxon>
        <taxon>Lachnospiraceae</taxon>
        <taxon>Blautia</taxon>
    </lineage>
</organism>
<evidence type="ECO:0000313" key="1">
    <source>
        <dbReference type="EMBL" id="MBC5650391.1"/>
    </source>
</evidence>
<accession>A0A8I0DQD3</accession>
<sequence>MGERVFNITGPCVPLLYTGEEIPYQFNNPEIDLGTMYGILKEKEQKLWSN</sequence>
<evidence type="ECO:0000313" key="2">
    <source>
        <dbReference type="Proteomes" id="UP000652847"/>
    </source>
</evidence>
<proteinExistence type="predicted"/>
<name>A0A8I0DQD3_9FIRM</name>
<gene>
    <name evidence="1" type="ORF">H8S54_04515</name>
</gene>